<evidence type="ECO:0000313" key="1">
    <source>
        <dbReference type="EMBL" id="MFC6007834.1"/>
    </source>
</evidence>
<keyword evidence="2" id="KW-1185">Reference proteome</keyword>
<comment type="caution">
    <text evidence="1">The sequence shown here is derived from an EMBL/GenBank/DDBJ whole genome shotgun (WGS) entry which is preliminary data.</text>
</comment>
<accession>A0ABW1JF68</accession>
<dbReference type="EMBL" id="JBHSRD010000004">
    <property type="protein sequence ID" value="MFC6007834.1"/>
    <property type="molecule type" value="Genomic_DNA"/>
</dbReference>
<protein>
    <recommendedName>
        <fullName evidence="3">SCP2 domain-containing protein</fullName>
    </recommendedName>
</protein>
<proteinExistence type="predicted"/>
<reference evidence="2" key="1">
    <citation type="journal article" date="2019" name="Int. J. Syst. Evol. Microbiol.">
        <title>The Global Catalogue of Microorganisms (GCM) 10K type strain sequencing project: providing services to taxonomists for standard genome sequencing and annotation.</title>
        <authorList>
            <consortium name="The Broad Institute Genomics Platform"/>
            <consortium name="The Broad Institute Genome Sequencing Center for Infectious Disease"/>
            <person name="Wu L."/>
            <person name="Ma J."/>
        </authorList>
    </citation>
    <scope>NUCLEOTIDE SEQUENCE [LARGE SCALE GENOMIC DNA]</scope>
    <source>
        <strain evidence="2">KACC 14249</strain>
    </source>
</reference>
<gene>
    <name evidence="1" type="ORF">ACFQDO_11910</name>
</gene>
<dbReference type="Proteomes" id="UP001596189">
    <property type="component" value="Unassembled WGS sequence"/>
</dbReference>
<organism evidence="1 2">
    <name type="scientific">Angustibacter luteus</name>
    <dbReference type="NCBI Taxonomy" id="658456"/>
    <lineage>
        <taxon>Bacteria</taxon>
        <taxon>Bacillati</taxon>
        <taxon>Actinomycetota</taxon>
        <taxon>Actinomycetes</taxon>
        <taxon>Kineosporiales</taxon>
        <taxon>Kineosporiaceae</taxon>
    </lineage>
</organism>
<dbReference type="RefSeq" id="WP_345715486.1">
    <property type="nucleotide sequence ID" value="NZ_BAABFP010000002.1"/>
</dbReference>
<sequence>MSTPVDPYAVPDELATRFLEVKAMAEALTGPEAAQFFVMLTSYSLHGMAYGATALTVSRTATPNLVQTQTGFTCDASFSPDLLAPATLRAARIEGDLATVALEARLEDIIQILRLG</sequence>
<evidence type="ECO:0000313" key="2">
    <source>
        <dbReference type="Proteomes" id="UP001596189"/>
    </source>
</evidence>
<evidence type="ECO:0008006" key="3">
    <source>
        <dbReference type="Google" id="ProtNLM"/>
    </source>
</evidence>
<name>A0ABW1JF68_9ACTN</name>